<dbReference type="GO" id="GO:0000379">
    <property type="term" value="P:tRNA-type intron splice site recognition and cleavage"/>
    <property type="evidence" value="ECO:0007669"/>
    <property type="project" value="TreeGrafter"/>
</dbReference>
<reference evidence="7 8" key="1">
    <citation type="submission" date="2018-11" db="EMBL/GenBank/DDBJ databases">
        <authorList>
            <consortium name="Pathogen Informatics"/>
        </authorList>
    </citation>
    <scope>NUCLEOTIDE SEQUENCE [LARGE SCALE GENOMIC DNA]</scope>
</reference>
<gene>
    <name evidence="7" type="ORF">SVUK_LOCUS11742</name>
</gene>
<keyword evidence="8" id="KW-1185">Reference proteome</keyword>
<evidence type="ECO:0000313" key="8">
    <source>
        <dbReference type="Proteomes" id="UP000270094"/>
    </source>
</evidence>
<dbReference type="Proteomes" id="UP000270094">
    <property type="component" value="Unassembled WGS sequence"/>
</dbReference>
<dbReference type="EC" id="4.6.1.16" evidence="2"/>
<dbReference type="GO" id="GO:0003676">
    <property type="term" value="F:nucleic acid binding"/>
    <property type="evidence" value="ECO:0007669"/>
    <property type="project" value="InterPro"/>
</dbReference>
<dbReference type="GO" id="GO:0000213">
    <property type="term" value="F:tRNA-intron lyase activity"/>
    <property type="evidence" value="ECO:0007669"/>
    <property type="project" value="UniProtKB-EC"/>
</dbReference>
<dbReference type="PANTHER" id="PTHR13070">
    <property type="entry name" value="TRNA-SPLICING ENDONUCLEASE SUBUNIT SEN34-RELATED"/>
    <property type="match status" value="1"/>
</dbReference>
<dbReference type="InterPro" id="IPR011856">
    <property type="entry name" value="tRNA_endonuc-like_dom_sf"/>
</dbReference>
<sequence>MIAEVSASNKGHATPTLSPEQVAILVLYGAARVRQQVKSLKNLQKSIALEEVSTEPDSDSVDEPQCHWLNEFEIPIPCTRDYHAREIVFHDLWRKGYYLTSGEQFGCSYLVYEGLPGEVHAKYLLDYVMEEEELSILNIISLVRVATQVKKVLLLAIVASDSNQPHYLTFNWFKPYSKEFE</sequence>
<evidence type="ECO:0000256" key="4">
    <source>
        <dbReference type="ARBA" id="ARBA00023239"/>
    </source>
</evidence>
<comment type="catalytic activity">
    <reaction evidence="5">
        <text>pretRNA = a 3'-half-tRNA molecule with a 5'-OH end + a 5'-half-tRNA molecule with a 2',3'-cyclic phosphate end + an intron with a 2',3'-cyclic phosphate and a 5'-hydroxyl terminus.</text>
        <dbReference type="EC" id="4.6.1.16"/>
    </reaction>
</comment>
<evidence type="ECO:0000256" key="1">
    <source>
        <dbReference type="ARBA" id="ARBA00008078"/>
    </source>
</evidence>
<dbReference type="Pfam" id="PF01974">
    <property type="entry name" value="tRNA_int_endo"/>
    <property type="match status" value="1"/>
</dbReference>
<keyword evidence="4" id="KW-0456">Lyase</keyword>
<comment type="similarity">
    <text evidence="1">Belongs to the tRNA-intron endonuclease family.</text>
</comment>
<accession>A0A3P7JF13</accession>
<evidence type="ECO:0000259" key="6">
    <source>
        <dbReference type="Pfam" id="PF01974"/>
    </source>
</evidence>
<dbReference type="OrthoDB" id="10256176at2759"/>
<protein>
    <recommendedName>
        <fullName evidence="2">tRNA-intron lyase</fullName>
        <ecNumber evidence="2">4.6.1.16</ecNumber>
    </recommendedName>
</protein>
<dbReference type="EMBL" id="UYYB01097633">
    <property type="protein sequence ID" value="VDM76744.1"/>
    <property type="molecule type" value="Genomic_DNA"/>
</dbReference>
<dbReference type="SUPFAM" id="SSF53032">
    <property type="entry name" value="tRNA-intron endonuclease catalytic domain-like"/>
    <property type="match status" value="1"/>
</dbReference>
<dbReference type="InterPro" id="IPR036167">
    <property type="entry name" value="tRNA_intron_Endo_cat-like_sf"/>
</dbReference>
<dbReference type="InterPro" id="IPR006677">
    <property type="entry name" value="tRNA_intron_Endonuc_cat-like"/>
</dbReference>
<evidence type="ECO:0000256" key="3">
    <source>
        <dbReference type="ARBA" id="ARBA00022694"/>
    </source>
</evidence>
<dbReference type="NCBIfam" id="TIGR00324">
    <property type="entry name" value="endA"/>
    <property type="match status" value="1"/>
</dbReference>
<dbReference type="CDD" id="cd22363">
    <property type="entry name" value="tRNA-intron_lyase_C"/>
    <property type="match status" value="1"/>
</dbReference>
<dbReference type="PANTHER" id="PTHR13070:SF0">
    <property type="entry name" value="TRNA-SPLICING ENDONUCLEASE SUBUNIT SEN34"/>
    <property type="match status" value="1"/>
</dbReference>
<dbReference type="AlphaFoldDB" id="A0A3P7JF13"/>
<proteinExistence type="inferred from homology"/>
<feature type="domain" description="tRNA intron endonuclease catalytic" evidence="6">
    <location>
        <begin position="85"/>
        <end position="161"/>
    </location>
</feature>
<organism evidence="7 8">
    <name type="scientific">Strongylus vulgaris</name>
    <name type="common">Blood worm</name>
    <dbReference type="NCBI Taxonomy" id="40348"/>
    <lineage>
        <taxon>Eukaryota</taxon>
        <taxon>Metazoa</taxon>
        <taxon>Ecdysozoa</taxon>
        <taxon>Nematoda</taxon>
        <taxon>Chromadorea</taxon>
        <taxon>Rhabditida</taxon>
        <taxon>Rhabditina</taxon>
        <taxon>Rhabditomorpha</taxon>
        <taxon>Strongyloidea</taxon>
        <taxon>Strongylidae</taxon>
        <taxon>Strongylus</taxon>
    </lineage>
</organism>
<evidence type="ECO:0000256" key="2">
    <source>
        <dbReference type="ARBA" id="ARBA00012573"/>
    </source>
</evidence>
<evidence type="ECO:0000256" key="5">
    <source>
        <dbReference type="ARBA" id="ARBA00034031"/>
    </source>
</evidence>
<dbReference type="GO" id="GO:0005634">
    <property type="term" value="C:nucleus"/>
    <property type="evidence" value="ECO:0007669"/>
    <property type="project" value="UniProtKB-ARBA"/>
</dbReference>
<evidence type="ECO:0000313" key="7">
    <source>
        <dbReference type="EMBL" id="VDM76744.1"/>
    </source>
</evidence>
<name>A0A3P7JF13_STRVU</name>
<dbReference type="InterPro" id="IPR006676">
    <property type="entry name" value="tRNA_splic"/>
</dbReference>
<keyword evidence="3" id="KW-0819">tRNA processing</keyword>
<dbReference type="Gene3D" id="3.40.1350.10">
    <property type="match status" value="1"/>
</dbReference>